<dbReference type="InterPro" id="IPR051465">
    <property type="entry name" value="Cell_Envelope_Struct_Comp"/>
</dbReference>
<dbReference type="PROSITE" id="PS51272">
    <property type="entry name" value="SLH"/>
    <property type="match status" value="2"/>
</dbReference>
<evidence type="ECO:0000313" key="6">
    <source>
        <dbReference type="EMBL" id="KGF54069.1"/>
    </source>
</evidence>
<dbReference type="eggNOG" id="COG4099">
    <property type="taxonomic scope" value="Bacteria"/>
</dbReference>
<keyword evidence="2" id="KW-0677">Repeat</keyword>
<feature type="region of interest" description="Disordered" evidence="3">
    <location>
        <begin position="37"/>
        <end position="56"/>
    </location>
</feature>
<dbReference type="RefSeq" id="WP_080744522.1">
    <property type="nucleotide sequence ID" value="NZ_KN174165.1"/>
</dbReference>
<organism evidence="6 7">
    <name type="scientific">Flavonifractor plautii 1_3_50AFAA</name>
    <dbReference type="NCBI Taxonomy" id="742738"/>
    <lineage>
        <taxon>Bacteria</taxon>
        <taxon>Bacillati</taxon>
        <taxon>Bacillota</taxon>
        <taxon>Clostridia</taxon>
        <taxon>Eubacteriales</taxon>
        <taxon>Oscillospiraceae</taxon>
        <taxon>Flavonifractor</taxon>
    </lineage>
</organism>
<accession>A0A096D933</accession>
<feature type="domain" description="SLH" evidence="5">
    <location>
        <begin position="1250"/>
        <end position="1313"/>
    </location>
</feature>
<dbReference type="NCBIfam" id="TIGR02543">
    <property type="entry name" value="List_Bact_rpt"/>
    <property type="match status" value="1"/>
</dbReference>
<dbReference type="EMBL" id="ADLO01000096">
    <property type="protein sequence ID" value="KGF54069.1"/>
    <property type="molecule type" value="Genomic_DNA"/>
</dbReference>
<dbReference type="Pfam" id="PF00395">
    <property type="entry name" value="SLH"/>
    <property type="match status" value="2"/>
</dbReference>
<dbReference type="Pfam" id="PF09479">
    <property type="entry name" value="Flg_new"/>
    <property type="match status" value="1"/>
</dbReference>
<evidence type="ECO:0000313" key="7">
    <source>
        <dbReference type="Proteomes" id="UP000029585"/>
    </source>
</evidence>
<evidence type="ECO:0000256" key="1">
    <source>
        <dbReference type="ARBA" id="ARBA00004196"/>
    </source>
</evidence>
<dbReference type="PATRIC" id="fig|742738.3.peg.3256"/>
<evidence type="ECO:0000256" key="4">
    <source>
        <dbReference type="SAM" id="SignalP"/>
    </source>
</evidence>
<evidence type="ECO:0000256" key="2">
    <source>
        <dbReference type="ARBA" id="ARBA00022737"/>
    </source>
</evidence>
<feature type="signal peptide" evidence="4">
    <location>
        <begin position="1"/>
        <end position="24"/>
    </location>
</feature>
<feature type="domain" description="SLH" evidence="5">
    <location>
        <begin position="1192"/>
        <end position="1249"/>
    </location>
</feature>
<dbReference type="Gene3D" id="2.60.40.4270">
    <property type="entry name" value="Listeria-Bacteroides repeat domain"/>
    <property type="match status" value="1"/>
</dbReference>
<name>A0A096D933_FLAPL</name>
<comment type="subcellular location">
    <subcellularLocation>
        <location evidence="1">Cell envelope</location>
    </subcellularLocation>
</comment>
<protein>
    <recommendedName>
        <fullName evidence="5">SLH domain-containing protein</fullName>
    </recommendedName>
</protein>
<dbReference type="InterPro" id="IPR042229">
    <property type="entry name" value="Listeria/Bacterioides_rpt_sf"/>
</dbReference>
<feature type="compositionally biased region" description="Basic and acidic residues" evidence="3">
    <location>
        <begin position="46"/>
        <end position="56"/>
    </location>
</feature>
<dbReference type="HOGENOM" id="CLU_261333_0_0_9"/>
<dbReference type="InterPro" id="IPR001119">
    <property type="entry name" value="SLH_dom"/>
</dbReference>
<evidence type="ECO:0000256" key="3">
    <source>
        <dbReference type="SAM" id="MobiDB-lite"/>
    </source>
</evidence>
<dbReference type="PANTHER" id="PTHR43308:SF5">
    <property type="entry name" value="S-LAYER PROTEIN _ PEPTIDOGLYCAN ENDO-BETA-N-ACETYLGLUCOSAMINIDASE"/>
    <property type="match status" value="1"/>
</dbReference>
<dbReference type="Proteomes" id="UP000029585">
    <property type="component" value="Unassembled WGS sequence"/>
</dbReference>
<proteinExistence type="predicted"/>
<evidence type="ECO:0000259" key="5">
    <source>
        <dbReference type="PROSITE" id="PS51272"/>
    </source>
</evidence>
<feature type="chain" id="PRO_5001925699" description="SLH domain-containing protein" evidence="4">
    <location>
        <begin position="25"/>
        <end position="1366"/>
    </location>
</feature>
<reference evidence="6 7" key="1">
    <citation type="submission" date="2011-08" db="EMBL/GenBank/DDBJ databases">
        <title>The Genome Sequence of Clostridium orbiscindens 1_3_50AFAA.</title>
        <authorList>
            <consortium name="The Broad Institute Genome Sequencing Platform"/>
            <person name="Earl A."/>
            <person name="Ward D."/>
            <person name="Feldgarden M."/>
            <person name="Gevers D."/>
            <person name="Daigneault M."/>
            <person name="Strauss J."/>
            <person name="Allen-Vercoe E."/>
            <person name="Young S.K."/>
            <person name="Zeng Q."/>
            <person name="Gargeya S."/>
            <person name="Fitzgerald M."/>
            <person name="Haas B."/>
            <person name="Abouelleil A."/>
            <person name="Alvarado L."/>
            <person name="Arachchi H.M."/>
            <person name="Berlin A."/>
            <person name="Brown A."/>
            <person name="Chapman S.B."/>
            <person name="Chen Z."/>
            <person name="Dunbar C."/>
            <person name="Freedman E."/>
            <person name="Gearin G."/>
            <person name="Gellesch M."/>
            <person name="Goldberg J."/>
            <person name="Griggs A."/>
            <person name="Gujja S."/>
            <person name="Heiman D."/>
            <person name="Howarth C."/>
            <person name="Larson L."/>
            <person name="Lui A."/>
            <person name="MacDonald P.J.P."/>
            <person name="Montmayeur A."/>
            <person name="Murphy C."/>
            <person name="Neiman D."/>
            <person name="Pearson M."/>
            <person name="Priest M."/>
            <person name="Roberts A."/>
            <person name="Saif S."/>
            <person name="Shea T."/>
            <person name="Shenoy N."/>
            <person name="Sisk P."/>
            <person name="Stolte C."/>
            <person name="Sykes S."/>
            <person name="Wortman J."/>
            <person name="Nusbaum C."/>
            <person name="Birren B."/>
        </authorList>
    </citation>
    <scope>NUCLEOTIDE SEQUENCE [LARGE SCALE GENOMIC DNA]</scope>
    <source>
        <strain evidence="6 7">1_3_50AFAA</strain>
    </source>
</reference>
<dbReference type="GO" id="GO:0030313">
    <property type="term" value="C:cell envelope"/>
    <property type="evidence" value="ECO:0007669"/>
    <property type="project" value="UniProtKB-SubCell"/>
</dbReference>
<keyword evidence="7" id="KW-1185">Reference proteome</keyword>
<gene>
    <name evidence="6" type="ORF">HMPREF9460_03165</name>
</gene>
<keyword evidence="4" id="KW-0732">Signal</keyword>
<comment type="caution">
    <text evidence="6">The sequence shown here is derived from an EMBL/GenBank/DDBJ whole genome shotgun (WGS) entry which is preliminary data.</text>
</comment>
<sequence length="1366" mass="147164">MKKRLLSLILALCIIISFSPSTLAANLPEVDVRTEGLTPAQPQEAPAEKPRDAGAERRTIYVSNEGTEEDDGATAETPTTLARATELANEGKKPVEIVVLGQVSVDTWTSPTVETTLRGGDENAELLFEYCSASDGAYNISLADALTIDDIKFNCNYTDYFFSRYYGTYTIVANGYPLVIASGVQCSYYTADTIVDGKTCSTSSCYVIGGGLDEDITGGTHVEIYTSLPLTYVYGGGVNGSVESNVYLHIENCGKIQHVRAGGYANKKDAKVNGNITLDFINSVTDNPIYGGGYARSSYSAEVTGSICINLSGLNNGFGRPIYGGGYGKNAPVVGNIRFNISNTKMNNNAAAIYGGGYNSDVTGDIFIHIKENSLISEETVWGGGTGDSTITGGVTITVDDSSEVIGEIRAGGNEGADVIGDVVITVSGGPQSACPTIFATGKGEDEDNPAQVDGNVSITLHGSRANVYTLDKFGEVTSDHTVTIILDDTDELSGAVRGDSKLGQHLYNYEKNTPTRTGNGASVIVKGDYTSTGIHGFPEVVIEDGGILREHLASGETLFDGVETVTIQEGGALDLLQSNEISGNFTCAGTLKMPAPISAEADICYLTGGSNVTVQEGAAYVLTKDNGAADADYVKGDVFLKQGTVYTEPSAKVDFAVSEAGQAKEYFTDDRAVTDESDITHEWFVDQTQYVTIRPADITVYTGGNSYDGVTDENGQIVSGSGLPEAGYLLTVPEEINDMLEGPGQAVDLAGHLTFTYGAGETVRAWDIQLYSGGATSTTDPVDGIARYIYRMESVKEGQDPVRLQFTDPETGEVKISDEFEVSAIEQNRTYSMTIYSGGVDQDLVKAVFKDIPEHSDETFTYPVKIEEGALTIRGATKEGVTAPVEDKADDVTGDAITAVAPADVTYYVNDSQVEITDKNAVHLLTDEVLDDQVLIDHISNEIIGSDTGIPNGDYLYEFQYLDLVDSSNGNAYVTLGDGQTIDLYWPVPDDADTSAPFYIVHFDALDRDYEGAADEQLKENPAEKLDGTLVTLNGKQYIKFATGSFSPFALVYQKESGGGDHGGGGGTTYYTLRYESNGGTKYKDERYRRNTLVELDKEPVREGYTFTGWYADKALTEPIDDIRMTSNKTVYAGWERTGVPDRLNGDDHFAYIIGRDDGLVHPEAPITRAEVAIIFFRLLTDEARDEYLTETSPFADVASDAWYATAVATMQAMGIVEGRSPSAFDPEAPITRGEFAAIAARFDSDPYHGDDRFSDISGHWAAGYINQAAVKGWVEGQPDGSFAPDRSITRAEAMTTINRVLGRLPETADDLLDDMIAWPDNPPDAWYYLAVQEATNSHDYERKADTVHETWTGLQPAGNWAQYQ</sequence>
<dbReference type="PANTHER" id="PTHR43308">
    <property type="entry name" value="OUTER MEMBRANE PROTEIN ALPHA-RELATED"/>
    <property type="match status" value="1"/>
</dbReference>
<dbReference type="InterPro" id="IPR013378">
    <property type="entry name" value="InlB-like_B-rpt"/>
</dbReference>